<dbReference type="EMBL" id="JAFHDT010000017">
    <property type="protein sequence ID" value="KAI7797633.1"/>
    <property type="molecule type" value="Genomic_DNA"/>
</dbReference>
<proteinExistence type="predicted"/>
<reference evidence="3" key="1">
    <citation type="submission" date="2021-02" db="EMBL/GenBank/DDBJ databases">
        <title>Comparative genomics reveals that relaxation of natural selection precedes convergent phenotypic evolution of cavefish.</title>
        <authorList>
            <person name="Peng Z."/>
        </authorList>
    </citation>
    <scope>NUCLEOTIDE SEQUENCE</scope>
    <source>
        <tissue evidence="3">Muscle</tissue>
    </source>
</reference>
<name>A0A9W7TJN8_TRIRA</name>
<gene>
    <name evidence="3" type="ORF">IRJ41_019517</name>
</gene>
<keyword evidence="2" id="KW-0732">Signal</keyword>
<keyword evidence="4" id="KW-1185">Reference proteome</keyword>
<protein>
    <submittedName>
        <fullName evidence="3">CMRF35-like molecule 1</fullName>
    </submittedName>
</protein>
<comment type="caution">
    <text evidence="3">The sequence shown here is derived from an EMBL/GenBank/DDBJ whole genome shotgun (WGS) entry which is preliminary data.</text>
</comment>
<dbReference type="Gene3D" id="2.60.40.10">
    <property type="entry name" value="Immunoglobulins"/>
    <property type="match status" value="1"/>
</dbReference>
<keyword evidence="1" id="KW-0812">Transmembrane</keyword>
<feature type="transmembrane region" description="Helical" evidence="1">
    <location>
        <begin position="111"/>
        <end position="136"/>
    </location>
</feature>
<evidence type="ECO:0000256" key="2">
    <source>
        <dbReference type="SAM" id="SignalP"/>
    </source>
</evidence>
<feature type="signal peptide" evidence="2">
    <location>
        <begin position="1"/>
        <end position="19"/>
    </location>
</feature>
<dbReference type="Proteomes" id="UP001059041">
    <property type="component" value="Linkage Group LG17"/>
</dbReference>
<organism evidence="3 4">
    <name type="scientific">Triplophysa rosa</name>
    <name type="common">Cave loach</name>
    <dbReference type="NCBI Taxonomy" id="992332"/>
    <lineage>
        <taxon>Eukaryota</taxon>
        <taxon>Metazoa</taxon>
        <taxon>Chordata</taxon>
        <taxon>Craniata</taxon>
        <taxon>Vertebrata</taxon>
        <taxon>Euteleostomi</taxon>
        <taxon>Actinopterygii</taxon>
        <taxon>Neopterygii</taxon>
        <taxon>Teleostei</taxon>
        <taxon>Ostariophysi</taxon>
        <taxon>Cypriniformes</taxon>
        <taxon>Nemacheilidae</taxon>
        <taxon>Triplophysa</taxon>
    </lineage>
</organism>
<dbReference type="InterPro" id="IPR013783">
    <property type="entry name" value="Ig-like_fold"/>
</dbReference>
<dbReference type="AlphaFoldDB" id="A0A9W7TJN8"/>
<feature type="chain" id="PRO_5040939081" evidence="2">
    <location>
        <begin position="20"/>
        <end position="212"/>
    </location>
</feature>
<sequence length="212" mass="23541">MKTHLRILSLFIVFRDVLMKSGNVYEGTVGQTVEIRCPVPDEYKYTPKYFCRDPFFIPAPVSSFSSTGTPKYTDSTWTKTNSSAYSSSSPPTVHFTNSTAQVKNVETNSAVAVSVVCLGVLLLLVFCFLVALVLLYMRRSHTKSKPVNPPDVNQTVGDLHHLYDELLTDRCVVGRPVEYNASLIYSTVQNCGPAPHDDVNTFYSLVTATNIK</sequence>
<keyword evidence="1" id="KW-1133">Transmembrane helix</keyword>
<evidence type="ECO:0000256" key="1">
    <source>
        <dbReference type="SAM" id="Phobius"/>
    </source>
</evidence>
<evidence type="ECO:0000313" key="4">
    <source>
        <dbReference type="Proteomes" id="UP001059041"/>
    </source>
</evidence>
<evidence type="ECO:0000313" key="3">
    <source>
        <dbReference type="EMBL" id="KAI7797633.1"/>
    </source>
</evidence>
<accession>A0A9W7TJN8</accession>
<keyword evidence="1" id="KW-0472">Membrane</keyword>